<dbReference type="AlphaFoldDB" id="A0A654TB67"/>
<proteinExistence type="predicted"/>
<dbReference type="EMBL" id="CSBK01000385">
    <property type="protein sequence ID" value="COX33706.1"/>
    <property type="molecule type" value="Genomic_DNA"/>
</dbReference>
<evidence type="ECO:0000313" key="4">
    <source>
        <dbReference type="Proteomes" id="UP000039021"/>
    </source>
</evidence>
<dbReference type="Proteomes" id="UP000039021">
    <property type="component" value="Unassembled WGS sequence"/>
</dbReference>
<accession>A0A654TB67</accession>
<gene>
    <name evidence="1" type="ORF">ERS007681_02844</name>
    <name evidence="2" type="ORF">ERS007720_03640</name>
    <name evidence="3" type="ORF">ERS007739_01108</name>
</gene>
<sequence>MLGPSSSRRTASGVANVSPAGRIASCASWAFFTLRVYWRGAGATYSSP</sequence>
<organism evidence="1 6">
    <name type="scientific">Mycobacterium tuberculosis</name>
    <dbReference type="NCBI Taxonomy" id="1773"/>
    <lineage>
        <taxon>Bacteria</taxon>
        <taxon>Bacillati</taxon>
        <taxon>Actinomycetota</taxon>
        <taxon>Actinomycetes</taxon>
        <taxon>Mycobacteriales</taxon>
        <taxon>Mycobacteriaceae</taxon>
        <taxon>Mycobacterium</taxon>
        <taxon>Mycobacterium tuberculosis complex</taxon>
    </lineage>
</organism>
<evidence type="ECO:0000313" key="6">
    <source>
        <dbReference type="Proteomes" id="UP000048289"/>
    </source>
</evidence>
<evidence type="ECO:0000313" key="3">
    <source>
        <dbReference type="EMBL" id="COX33706.1"/>
    </source>
</evidence>
<dbReference type="Proteomes" id="UP000048289">
    <property type="component" value="Unassembled WGS sequence"/>
</dbReference>
<evidence type="ECO:0000313" key="1">
    <source>
        <dbReference type="EMBL" id="CFE41281.1"/>
    </source>
</evidence>
<dbReference type="EMBL" id="CSAJ01000614">
    <property type="protein sequence ID" value="COW96297.1"/>
    <property type="molecule type" value="Genomic_DNA"/>
</dbReference>
<dbReference type="EMBL" id="CFOE01000418">
    <property type="protein sequence ID" value="CFE41281.1"/>
    <property type="molecule type" value="Genomic_DNA"/>
</dbReference>
<reference evidence="3" key="1">
    <citation type="submission" date="2015-03" db="EMBL/GenBank/DDBJ databases">
        <authorList>
            <consortium name="Pathogen Informatics"/>
            <person name="Murphy D."/>
        </authorList>
    </citation>
    <scope>NUCLEOTIDE SEQUENCE</scope>
    <source>
        <strain evidence="3">N09902308</strain>
    </source>
</reference>
<reference evidence="4 5" key="2">
    <citation type="submission" date="2015-03" db="EMBL/GenBank/DDBJ databases">
        <authorList>
            <consortium name="Pathogen Informatics"/>
        </authorList>
    </citation>
    <scope>NUCLEOTIDE SEQUENCE [LARGE SCALE GENOMIC DNA]</scope>
    <source>
        <strain evidence="1 6">G09901357</strain>
        <strain evidence="2 5">M09401471</strain>
        <strain evidence="4">N09902308</strain>
    </source>
</reference>
<name>A0A654TB67_MYCTX</name>
<evidence type="ECO:0000313" key="5">
    <source>
        <dbReference type="Proteomes" id="UP000044938"/>
    </source>
</evidence>
<evidence type="ECO:0000313" key="2">
    <source>
        <dbReference type="EMBL" id="COW96297.1"/>
    </source>
</evidence>
<dbReference type="Proteomes" id="UP000044938">
    <property type="component" value="Unassembled WGS sequence"/>
</dbReference>
<protein>
    <submittedName>
        <fullName evidence="1">Uncharacterized protein</fullName>
    </submittedName>
</protein>